<comment type="function">
    <text evidence="1">The aspartyl protease (PR) mediates the proteolytic cleavages of the Gag and Gag-Pol polyproteins after assembly of the VLP.</text>
</comment>
<keyword evidence="3" id="KW-0645">Protease</keyword>
<keyword evidence="6" id="KW-0547">Nucleotide-binding</keyword>
<dbReference type="InterPro" id="IPR012337">
    <property type="entry name" value="RNaseH-like_sf"/>
</dbReference>
<gene>
    <name evidence="18" type="ORF">TKK_007997</name>
</gene>
<dbReference type="Pfam" id="PF00665">
    <property type="entry name" value="rve"/>
    <property type="match status" value="1"/>
</dbReference>
<feature type="domain" description="Integrase catalytic" evidence="17">
    <location>
        <begin position="704"/>
        <end position="873"/>
    </location>
</feature>
<dbReference type="InterPro" id="IPR057670">
    <property type="entry name" value="SH3_retrovirus"/>
</dbReference>
<dbReference type="GO" id="GO:0015074">
    <property type="term" value="P:DNA integration"/>
    <property type="evidence" value="ECO:0007669"/>
    <property type="project" value="UniProtKB-KW"/>
</dbReference>
<dbReference type="InterPro" id="IPR036397">
    <property type="entry name" value="RNaseH_sf"/>
</dbReference>
<evidence type="ECO:0000256" key="7">
    <source>
        <dbReference type="ARBA" id="ARBA00022759"/>
    </source>
</evidence>
<evidence type="ECO:0000256" key="5">
    <source>
        <dbReference type="ARBA" id="ARBA00022723"/>
    </source>
</evidence>
<keyword evidence="13" id="KW-0548">Nucleotidyltransferase</keyword>
<evidence type="ECO:0000256" key="9">
    <source>
        <dbReference type="ARBA" id="ARBA00022840"/>
    </source>
</evidence>
<feature type="compositionally biased region" description="Polar residues" evidence="16">
    <location>
        <begin position="412"/>
        <end position="421"/>
    </location>
</feature>
<dbReference type="PANTHER" id="PTHR42648:SF11">
    <property type="entry name" value="TRANSPOSON TY4-P GAG-POL POLYPROTEIN"/>
    <property type="match status" value="1"/>
</dbReference>
<dbReference type="GO" id="GO:0008233">
    <property type="term" value="F:peptidase activity"/>
    <property type="evidence" value="ECO:0007669"/>
    <property type="project" value="UniProtKB-KW"/>
</dbReference>
<evidence type="ECO:0000256" key="14">
    <source>
        <dbReference type="ARBA" id="ARBA00023113"/>
    </source>
</evidence>
<evidence type="ECO:0000256" key="8">
    <source>
        <dbReference type="ARBA" id="ARBA00022801"/>
    </source>
</evidence>
<keyword evidence="13" id="KW-0808">Transferase</keyword>
<protein>
    <recommendedName>
        <fullName evidence="17">Integrase catalytic domain-containing protein</fullName>
    </recommendedName>
</protein>
<dbReference type="GO" id="GO:0003887">
    <property type="term" value="F:DNA-directed DNA polymerase activity"/>
    <property type="evidence" value="ECO:0007669"/>
    <property type="project" value="UniProtKB-KW"/>
</dbReference>
<evidence type="ECO:0000313" key="19">
    <source>
        <dbReference type="Proteomes" id="UP001627154"/>
    </source>
</evidence>
<dbReference type="GO" id="GO:0003964">
    <property type="term" value="F:RNA-directed DNA polymerase activity"/>
    <property type="evidence" value="ECO:0007669"/>
    <property type="project" value="UniProtKB-KW"/>
</dbReference>
<keyword evidence="11" id="KW-0229">DNA integration</keyword>
<evidence type="ECO:0000256" key="12">
    <source>
        <dbReference type="ARBA" id="ARBA00022918"/>
    </source>
</evidence>
<dbReference type="InterPro" id="IPR001584">
    <property type="entry name" value="Integrase_cat-core"/>
</dbReference>
<evidence type="ECO:0000256" key="13">
    <source>
        <dbReference type="ARBA" id="ARBA00022932"/>
    </source>
</evidence>
<evidence type="ECO:0000256" key="3">
    <source>
        <dbReference type="ARBA" id="ARBA00022670"/>
    </source>
</evidence>
<dbReference type="EMBL" id="JBJJXI010000059">
    <property type="protein sequence ID" value="KAL3398903.1"/>
    <property type="molecule type" value="Genomic_DNA"/>
</dbReference>
<dbReference type="GO" id="GO:0046872">
    <property type="term" value="F:metal ion binding"/>
    <property type="evidence" value="ECO:0007669"/>
    <property type="project" value="UniProtKB-KW"/>
</dbReference>
<evidence type="ECO:0000256" key="11">
    <source>
        <dbReference type="ARBA" id="ARBA00022908"/>
    </source>
</evidence>
<keyword evidence="8" id="KW-0378">Hydrolase</keyword>
<dbReference type="PROSITE" id="PS50994">
    <property type="entry name" value="INTEGRASE"/>
    <property type="match status" value="1"/>
</dbReference>
<dbReference type="GO" id="GO:0005524">
    <property type="term" value="F:ATP binding"/>
    <property type="evidence" value="ECO:0007669"/>
    <property type="project" value="UniProtKB-KW"/>
</dbReference>
<organism evidence="18 19">
    <name type="scientific">Trichogramma kaykai</name>
    <dbReference type="NCBI Taxonomy" id="54128"/>
    <lineage>
        <taxon>Eukaryota</taxon>
        <taxon>Metazoa</taxon>
        <taxon>Ecdysozoa</taxon>
        <taxon>Arthropoda</taxon>
        <taxon>Hexapoda</taxon>
        <taxon>Insecta</taxon>
        <taxon>Pterygota</taxon>
        <taxon>Neoptera</taxon>
        <taxon>Endopterygota</taxon>
        <taxon>Hymenoptera</taxon>
        <taxon>Apocrita</taxon>
        <taxon>Proctotrupomorpha</taxon>
        <taxon>Chalcidoidea</taxon>
        <taxon>Trichogrammatidae</taxon>
        <taxon>Trichogramma</taxon>
    </lineage>
</organism>
<dbReference type="AlphaFoldDB" id="A0ABD2X0R1"/>
<keyword evidence="15" id="KW-0233">DNA recombination</keyword>
<evidence type="ECO:0000256" key="6">
    <source>
        <dbReference type="ARBA" id="ARBA00022741"/>
    </source>
</evidence>
<keyword evidence="10" id="KW-0460">Magnesium</keyword>
<sequence>MKEISERKEVIQFEINEDIQKLRIQMSELIKLQIIIGKSLQDLLKVQCETQRKFDTLSKTLTTLLLEDRQGQEEQDLSKIPRSKVLNSTSNSETNESNDSIKLRELEKSVRSIINKSHDINTNKIFIKRNYLLNSKTQIDIWLDLLKSELRDYNLLEFIEKDHFENLNPEDIEDCKCRVRDIVTNRLDPYYHKKILNIYEPKELIEKLIEIKRIECNVTGQTIREKLYVAKKSAKESSKSFIDRFDGLVNEYDIGHTVKMTEEEKSELFFHNIRDACPEFKASYFARQSTSNPLTYEEMKNLLLQIEPTKEKTTEKSSEKKTPVAHLSQPANIAEIKCHRYTKKGHYRLDCPLKAFNLWFCYPCNDVARHTSEQCPNANKQYVSNENLNNNKQNNMSTMRGREWGRGRGTFRGQNRYNPYNKQPQARFAGESMFLNNTYNNKNVSFIADSGATEHIVKNKEILSDFVQRNSGEIKCANKNKSANIKINGSGKLTFITENGNEIALWNVLAANNIAENLLSLRKFADAGCGVYLDNTEFKIFDKSNNEIFIKGVYRKPNWIVTINSSDLHENKESTYEFKARLTDIDLEQAAEKSDGSELGREDLPREEIDTRVPRKVTDLNVKITENEAEKLSWNIPENLKFEKEEIGRLWHRRLGQASRDYLIKLQKEIEILRKIKFGQEIVECDICVRAKMERLPFKNNRTRSDRPLHTVHTDTMGPISPNSFPGNNRWIIVFVDDFSRYARVYFVKNKTESGDCLEDFLKHARNLRGKDEKLCYIWCDNGTEFTGGKFAEIINSEKANFDFAPPHTPQLNGTAERFNKTIQNKMTALMIDSGLPESMWNLAAEAATYIYNRTPHKSNGFKTPLSLFNENVKNNIENIKRFRCLAYAKILTNTKKFGEKAARAILVGYKSNGSLLWQPNNNRLLISRHVRFNEKITFGGITETKEANLHAEKPRTD</sequence>
<evidence type="ECO:0000256" key="1">
    <source>
        <dbReference type="ARBA" id="ARBA00002180"/>
    </source>
</evidence>
<dbReference type="SUPFAM" id="SSF53098">
    <property type="entry name" value="Ribonuclease H-like"/>
    <property type="match status" value="1"/>
</dbReference>
<keyword evidence="19" id="KW-1185">Reference proteome</keyword>
<proteinExistence type="predicted"/>
<dbReference type="PANTHER" id="PTHR42648">
    <property type="entry name" value="TRANSPOSASE, PUTATIVE-RELATED"/>
    <property type="match status" value="1"/>
</dbReference>
<dbReference type="InterPro" id="IPR054722">
    <property type="entry name" value="PolX-like_BBD"/>
</dbReference>
<dbReference type="GO" id="GO:0006508">
    <property type="term" value="P:proteolysis"/>
    <property type="evidence" value="ECO:0007669"/>
    <property type="project" value="UniProtKB-KW"/>
</dbReference>
<reference evidence="18 19" key="1">
    <citation type="journal article" date="2024" name="bioRxiv">
        <title>A reference genome for Trichogramma kaykai: A tiny desert-dwelling parasitoid wasp with competing sex-ratio distorters.</title>
        <authorList>
            <person name="Culotta J."/>
            <person name="Lindsey A.R."/>
        </authorList>
    </citation>
    <scope>NUCLEOTIDE SEQUENCE [LARGE SCALE GENOMIC DNA]</scope>
    <source>
        <strain evidence="18 19">KSX58</strain>
    </source>
</reference>
<dbReference type="Proteomes" id="UP001627154">
    <property type="component" value="Unassembled WGS sequence"/>
</dbReference>
<feature type="region of interest" description="Disordered" evidence="16">
    <location>
        <begin position="387"/>
        <end position="421"/>
    </location>
</feature>
<keyword evidence="14" id="KW-0917">Virion maturation</keyword>
<comment type="caution">
    <text evidence="18">The sequence shown here is derived from an EMBL/GenBank/DDBJ whole genome shotgun (WGS) entry which is preliminary data.</text>
</comment>
<keyword evidence="4" id="KW-0540">Nuclease</keyword>
<evidence type="ECO:0000256" key="15">
    <source>
        <dbReference type="ARBA" id="ARBA00023172"/>
    </source>
</evidence>
<dbReference type="Pfam" id="PF25597">
    <property type="entry name" value="SH3_retrovirus"/>
    <property type="match status" value="1"/>
</dbReference>
<dbReference type="Pfam" id="PF22936">
    <property type="entry name" value="Pol_BBD"/>
    <property type="match status" value="1"/>
</dbReference>
<evidence type="ECO:0000256" key="4">
    <source>
        <dbReference type="ARBA" id="ARBA00022722"/>
    </source>
</evidence>
<evidence type="ECO:0000256" key="16">
    <source>
        <dbReference type="SAM" id="MobiDB-lite"/>
    </source>
</evidence>
<evidence type="ECO:0000256" key="10">
    <source>
        <dbReference type="ARBA" id="ARBA00022842"/>
    </source>
</evidence>
<evidence type="ECO:0000259" key="17">
    <source>
        <dbReference type="PROSITE" id="PS50994"/>
    </source>
</evidence>
<keyword evidence="13" id="KW-0239">DNA-directed DNA polymerase</keyword>
<evidence type="ECO:0000313" key="18">
    <source>
        <dbReference type="EMBL" id="KAL3398903.1"/>
    </source>
</evidence>
<dbReference type="Gene3D" id="3.30.420.10">
    <property type="entry name" value="Ribonuclease H-like superfamily/Ribonuclease H"/>
    <property type="match status" value="1"/>
</dbReference>
<keyword evidence="12" id="KW-0695">RNA-directed DNA polymerase</keyword>
<keyword evidence="2" id="KW-1188">Viral release from host cell</keyword>
<dbReference type="GO" id="GO:0004519">
    <property type="term" value="F:endonuclease activity"/>
    <property type="evidence" value="ECO:0007669"/>
    <property type="project" value="UniProtKB-KW"/>
</dbReference>
<keyword evidence="5" id="KW-0479">Metal-binding</keyword>
<keyword evidence="7" id="KW-0255">Endonuclease</keyword>
<name>A0ABD2X0R1_9HYME</name>
<dbReference type="InterPro" id="IPR039537">
    <property type="entry name" value="Retrotran_Ty1/copia-like"/>
</dbReference>
<accession>A0ABD2X0R1</accession>
<evidence type="ECO:0000256" key="2">
    <source>
        <dbReference type="ARBA" id="ARBA00022612"/>
    </source>
</evidence>
<keyword evidence="9" id="KW-0067">ATP-binding</keyword>
<dbReference type="GO" id="GO:0006310">
    <property type="term" value="P:DNA recombination"/>
    <property type="evidence" value="ECO:0007669"/>
    <property type="project" value="UniProtKB-KW"/>
</dbReference>